<reference evidence="9" key="1">
    <citation type="submission" date="2016-10" db="EMBL/GenBank/DDBJ databases">
        <authorList>
            <person name="Varghese N."/>
            <person name="Submissions S."/>
        </authorList>
    </citation>
    <scope>NUCLEOTIDE SEQUENCE [LARGE SCALE GENOMIC DNA]</scope>
    <source>
        <strain evidence="9">ATCC 700379</strain>
    </source>
</reference>
<dbReference type="InterPro" id="IPR004838">
    <property type="entry name" value="NHTrfase_class1_PyrdxlP-BS"/>
</dbReference>
<evidence type="ECO:0000256" key="4">
    <source>
        <dbReference type="ARBA" id="ARBA00022679"/>
    </source>
</evidence>
<dbReference type="InterPro" id="IPR015421">
    <property type="entry name" value="PyrdxlP-dep_Trfase_major"/>
</dbReference>
<dbReference type="RefSeq" id="WP_093673253.1">
    <property type="nucleotide sequence ID" value="NZ_FOOY01000016.1"/>
</dbReference>
<dbReference type="InterPro" id="IPR004839">
    <property type="entry name" value="Aminotransferase_I/II_large"/>
</dbReference>
<organism evidence="8 9">
    <name type="scientific">Sporolactobacillus nakayamae</name>
    <dbReference type="NCBI Taxonomy" id="269670"/>
    <lineage>
        <taxon>Bacteria</taxon>
        <taxon>Bacillati</taxon>
        <taxon>Bacillota</taxon>
        <taxon>Bacilli</taxon>
        <taxon>Bacillales</taxon>
        <taxon>Sporolactobacillaceae</taxon>
        <taxon>Sporolactobacillus</taxon>
    </lineage>
</organism>
<dbReference type="Pfam" id="PF00155">
    <property type="entry name" value="Aminotran_1_2"/>
    <property type="match status" value="1"/>
</dbReference>
<dbReference type="PROSITE" id="PS00105">
    <property type="entry name" value="AA_TRANSFER_CLASS_1"/>
    <property type="match status" value="1"/>
</dbReference>
<dbReference type="GO" id="GO:0008483">
    <property type="term" value="F:transaminase activity"/>
    <property type="evidence" value="ECO:0007669"/>
    <property type="project" value="UniProtKB-KW"/>
</dbReference>
<keyword evidence="4 6" id="KW-0808">Transferase</keyword>
<evidence type="ECO:0000259" key="7">
    <source>
        <dbReference type="Pfam" id="PF00155"/>
    </source>
</evidence>
<dbReference type="GO" id="GO:0006520">
    <property type="term" value="P:amino acid metabolic process"/>
    <property type="evidence" value="ECO:0007669"/>
    <property type="project" value="InterPro"/>
</dbReference>
<evidence type="ECO:0000256" key="1">
    <source>
        <dbReference type="ARBA" id="ARBA00001933"/>
    </source>
</evidence>
<dbReference type="CDD" id="cd00609">
    <property type="entry name" value="AAT_like"/>
    <property type="match status" value="1"/>
</dbReference>
<evidence type="ECO:0000256" key="5">
    <source>
        <dbReference type="ARBA" id="ARBA00022898"/>
    </source>
</evidence>
<dbReference type="FunFam" id="3.40.640.10:FF:000033">
    <property type="entry name" value="Aspartate aminotransferase"/>
    <property type="match status" value="1"/>
</dbReference>
<dbReference type="Proteomes" id="UP000198752">
    <property type="component" value="Unassembled WGS sequence"/>
</dbReference>
<dbReference type="AlphaFoldDB" id="A0A1I2TVW4"/>
<dbReference type="EMBL" id="FOOY01000016">
    <property type="protein sequence ID" value="SFG66461.1"/>
    <property type="molecule type" value="Genomic_DNA"/>
</dbReference>
<evidence type="ECO:0000256" key="3">
    <source>
        <dbReference type="ARBA" id="ARBA00022576"/>
    </source>
</evidence>
<protein>
    <recommendedName>
        <fullName evidence="6">Aminotransferase</fullName>
        <ecNumber evidence="6">2.6.1.-</ecNumber>
    </recommendedName>
</protein>
<keyword evidence="3 6" id="KW-0032">Aminotransferase</keyword>
<sequence length="399" mass="43968">MTHSLVGKMKTELNLLKPSDILKFDQDISGIPDIIKLTLGEPDFNTPEHIKEAGKRSIDNNRSHYAPPAGTPGLRKAISNFLKEKYNLFYNPDHEILVTAGATEAIYTVLTSILNPGDKVLIPTPIFPLYIPDTILAKAEPVFMDTSSNGFVLSPELLEETLAKHGDAVKAIVFNFPTNPTGVTYRREDVKALAAILEKHDLFVISDEIYSELTYGEHHVSMAEYLPEQTIVLNGVSKSHAMTGWRIGFICAPAAITTELSKIHQFTITSATTMAQDAAQEAFENGMDDGAEMRVEYEKRRDFVYEEMSKAGFACVKPEGAFYLFAKIPETMIQKSLDFCTDLAYKAKVAVIPGGSFGPGGEGYIRISYAASMEQLTEAMSRIANYAATISEEQGSVQR</sequence>
<dbReference type="STRING" id="269670.SAMN02982927_02391"/>
<dbReference type="Gene3D" id="3.90.1150.10">
    <property type="entry name" value="Aspartate Aminotransferase, domain 1"/>
    <property type="match status" value="1"/>
</dbReference>
<gene>
    <name evidence="8" type="ORF">SAMN02982927_02391</name>
</gene>
<proteinExistence type="inferred from homology"/>
<dbReference type="InterPro" id="IPR015424">
    <property type="entry name" value="PyrdxlP-dep_Trfase"/>
</dbReference>
<comment type="similarity">
    <text evidence="2 6">Belongs to the class-I pyridoxal-phosphate-dependent aminotransferase family.</text>
</comment>
<evidence type="ECO:0000313" key="8">
    <source>
        <dbReference type="EMBL" id="SFG66461.1"/>
    </source>
</evidence>
<evidence type="ECO:0000313" key="9">
    <source>
        <dbReference type="Proteomes" id="UP000198752"/>
    </source>
</evidence>
<dbReference type="SUPFAM" id="SSF53383">
    <property type="entry name" value="PLP-dependent transferases"/>
    <property type="match status" value="1"/>
</dbReference>
<dbReference type="InterPro" id="IPR050596">
    <property type="entry name" value="AspAT/PAT-like"/>
</dbReference>
<name>A0A1I2TVW4_9BACL</name>
<dbReference type="PANTHER" id="PTHR46383">
    <property type="entry name" value="ASPARTATE AMINOTRANSFERASE"/>
    <property type="match status" value="1"/>
</dbReference>
<dbReference type="GO" id="GO:0030170">
    <property type="term" value="F:pyridoxal phosphate binding"/>
    <property type="evidence" value="ECO:0007669"/>
    <property type="project" value="InterPro"/>
</dbReference>
<evidence type="ECO:0000256" key="6">
    <source>
        <dbReference type="RuleBase" id="RU000481"/>
    </source>
</evidence>
<dbReference type="PANTHER" id="PTHR46383:SF4">
    <property type="entry name" value="AMINOTRANSFERASE"/>
    <property type="match status" value="1"/>
</dbReference>
<dbReference type="OrthoDB" id="9802328at2"/>
<comment type="cofactor">
    <cofactor evidence="1 6">
        <name>pyridoxal 5'-phosphate</name>
        <dbReference type="ChEBI" id="CHEBI:597326"/>
    </cofactor>
</comment>
<feature type="domain" description="Aminotransferase class I/classII large" evidence="7">
    <location>
        <begin position="33"/>
        <end position="383"/>
    </location>
</feature>
<dbReference type="NCBIfam" id="NF005588">
    <property type="entry name" value="PRK07309.1"/>
    <property type="match status" value="1"/>
</dbReference>
<evidence type="ECO:0000256" key="2">
    <source>
        <dbReference type="ARBA" id="ARBA00007441"/>
    </source>
</evidence>
<dbReference type="InterPro" id="IPR015422">
    <property type="entry name" value="PyrdxlP-dep_Trfase_small"/>
</dbReference>
<keyword evidence="9" id="KW-1185">Reference proteome</keyword>
<dbReference type="Gene3D" id="3.40.640.10">
    <property type="entry name" value="Type I PLP-dependent aspartate aminotransferase-like (Major domain)"/>
    <property type="match status" value="1"/>
</dbReference>
<keyword evidence="5" id="KW-0663">Pyridoxal phosphate</keyword>
<dbReference type="EC" id="2.6.1.-" evidence="6"/>
<accession>A0A1I2TVW4</accession>